<dbReference type="Proteomes" id="UP001196408">
    <property type="component" value="Unassembled WGS sequence"/>
</dbReference>
<dbReference type="GO" id="GO:0050661">
    <property type="term" value="F:NADP binding"/>
    <property type="evidence" value="ECO:0007669"/>
    <property type="project" value="InterPro"/>
</dbReference>
<feature type="domain" description="SDH C-terminal" evidence="7">
    <location>
        <begin position="261"/>
        <end position="287"/>
    </location>
</feature>
<evidence type="ECO:0000259" key="6">
    <source>
        <dbReference type="Pfam" id="PF08501"/>
    </source>
</evidence>
<keyword evidence="5" id="KW-1133">Transmembrane helix</keyword>
<proteinExistence type="inferred from homology"/>
<keyword evidence="4" id="KW-0521">NADP</keyword>
<dbReference type="AlphaFoldDB" id="A0AAW4MU41"/>
<protein>
    <recommendedName>
        <fullName evidence="4">Shikimate dehydrogenase (NADP(+))</fullName>
        <shortName evidence="4">SDH</shortName>
        <ecNumber evidence="4">1.1.1.25</ecNumber>
    </recommendedName>
</protein>
<dbReference type="InterPro" id="IPR011342">
    <property type="entry name" value="Shikimate_DH"/>
</dbReference>
<dbReference type="EMBL" id="JAHOEF010000033">
    <property type="protein sequence ID" value="MBV3382837.1"/>
    <property type="molecule type" value="Genomic_DNA"/>
</dbReference>
<dbReference type="GO" id="GO:0019632">
    <property type="term" value="P:shikimate metabolic process"/>
    <property type="evidence" value="ECO:0007669"/>
    <property type="project" value="InterPro"/>
</dbReference>
<evidence type="ECO:0000256" key="4">
    <source>
        <dbReference type="HAMAP-Rule" id="MF_00222"/>
    </source>
</evidence>
<feature type="transmembrane region" description="Helical" evidence="5">
    <location>
        <begin position="140"/>
        <end position="161"/>
    </location>
</feature>
<evidence type="ECO:0000313" key="8">
    <source>
        <dbReference type="EMBL" id="MBV3382837.1"/>
    </source>
</evidence>
<comment type="function">
    <text evidence="4">Involved in the biosynthesis of the chorismate, which leads to the biosynthesis of aromatic amino acids. Catalyzes the reversible NADPH linked reduction of 3-dehydroshikimate (DHSA) to yield shikimate (SA).</text>
</comment>
<comment type="subunit">
    <text evidence="4">Homodimer.</text>
</comment>
<dbReference type="GO" id="GO:0004764">
    <property type="term" value="F:shikimate 3-dehydrogenase (NADP+) activity"/>
    <property type="evidence" value="ECO:0007669"/>
    <property type="project" value="UniProtKB-UniRule"/>
</dbReference>
<dbReference type="EMBL" id="JAHOEL010000031">
    <property type="protein sequence ID" value="MBV3392839.1"/>
    <property type="molecule type" value="Genomic_DNA"/>
</dbReference>
<comment type="catalytic activity">
    <reaction evidence="4">
        <text>shikimate + NADP(+) = 3-dehydroshikimate + NADPH + H(+)</text>
        <dbReference type="Rhea" id="RHEA:17737"/>
        <dbReference type="ChEBI" id="CHEBI:15378"/>
        <dbReference type="ChEBI" id="CHEBI:16630"/>
        <dbReference type="ChEBI" id="CHEBI:36208"/>
        <dbReference type="ChEBI" id="CHEBI:57783"/>
        <dbReference type="ChEBI" id="CHEBI:58349"/>
        <dbReference type="EC" id="1.1.1.25"/>
    </reaction>
</comment>
<dbReference type="NCBIfam" id="TIGR00507">
    <property type="entry name" value="aroE"/>
    <property type="match status" value="1"/>
</dbReference>
<dbReference type="EC" id="1.1.1.25" evidence="4"/>
<evidence type="ECO:0000256" key="5">
    <source>
        <dbReference type="SAM" id="Phobius"/>
    </source>
</evidence>
<dbReference type="GO" id="GO:0009073">
    <property type="term" value="P:aromatic amino acid family biosynthetic process"/>
    <property type="evidence" value="ECO:0007669"/>
    <property type="project" value="UniProtKB-KW"/>
</dbReference>
<dbReference type="PANTHER" id="PTHR21089">
    <property type="entry name" value="SHIKIMATE DEHYDROGENASE"/>
    <property type="match status" value="1"/>
</dbReference>
<dbReference type="InterPro" id="IPR013708">
    <property type="entry name" value="Shikimate_DH-bd_N"/>
</dbReference>
<dbReference type="Pfam" id="PF08501">
    <property type="entry name" value="Shikimate_dh_N"/>
    <property type="match status" value="1"/>
</dbReference>
<feature type="binding site" evidence="4">
    <location>
        <position position="238"/>
    </location>
    <ligand>
        <name>NADP(+)</name>
        <dbReference type="ChEBI" id="CHEBI:58349"/>
    </ligand>
</feature>
<feature type="binding site" evidence="4">
    <location>
        <position position="120"/>
    </location>
    <ligand>
        <name>shikimate</name>
        <dbReference type="ChEBI" id="CHEBI:36208"/>
    </ligand>
</feature>
<feature type="binding site" evidence="4">
    <location>
        <begin position="33"/>
        <end position="35"/>
    </location>
    <ligand>
        <name>shikimate</name>
        <dbReference type="ChEBI" id="CHEBI:36208"/>
    </ligand>
</feature>
<comment type="caution">
    <text evidence="4">Lacks conserved residue(s) required for the propagation of feature annotation.</text>
</comment>
<comment type="pathway">
    <text evidence="1 4">Metabolic intermediate biosynthesis; chorismate biosynthesis; chorismate from D-erythrose 4-phosphate and phosphoenolpyruvate: step 4/7.</text>
</comment>
<evidence type="ECO:0000313" key="9">
    <source>
        <dbReference type="EMBL" id="MBV3392839.1"/>
    </source>
</evidence>
<feature type="binding site" evidence="4">
    <location>
        <begin position="144"/>
        <end position="148"/>
    </location>
    <ligand>
        <name>NADP(+)</name>
        <dbReference type="ChEBI" id="CHEBI:58349"/>
    </ligand>
</feature>
<dbReference type="GO" id="GO:0008652">
    <property type="term" value="P:amino acid biosynthetic process"/>
    <property type="evidence" value="ECO:0007669"/>
    <property type="project" value="UniProtKB-KW"/>
</dbReference>
<feature type="binding site" evidence="4">
    <location>
        <position position="105"/>
    </location>
    <ligand>
        <name>shikimate</name>
        <dbReference type="ChEBI" id="CHEBI:36208"/>
    </ligand>
</feature>
<reference evidence="8 11" key="1">
    <citation type="submission" date="2021-06" db="EMBL/GenBank/DDBJ databases">
        <title>Collection of gut derived symbiotic bacterial strains cultured from healthy donors.</title>
        <authorList>
            <person name="Lin H."/>
            <person name="Littmann E."/>
            <person name="Pamer E.G."/>
        </authorList>
    </citation>
    <scope>NUCLEOTIDE SEQUENCE</scope>
    <source>
        <strain evidence="9 11">MSK.21.70</strain>
        <strain evidence="8">MSK.21.82</strain>
    </source>
</reference>
<feature type="binding site" evidence="4">
    <location>
        <position position="80"/>
    </location>
    <ligand>
        <name>shikimate</name>
        <dbReference type="ChEBI" id="CHEBI:36208"/>
    </ligand>
</feature>
<accession>A0AAW4MU41</accession>
<comment type="caution">
    <text evidence="8">The sequence shown here is derived from an EMBL/GenBank/DDBJ whole genome shotgun (WGS) entry which is preliminary data.</text>
</comment>
<dbReference type="InterPro" id="IPR022893">
    <property type="entry name" value="Shikimate_DH_fam"/>
</dbReference>
<evidence type="ECO:0000256" key="1">
    <source>
        <dbReference type="ARBA" id="ARBA00004871"/>
    </source>
</evidence>
<evidence type="ECO:0000313" key="11">
    <source>
        <dbReference type="Proteomes" id="UP001197492"/>
    </source>
</evidence>
<feature type="active site" description="Proton acceptor" evidence="4">
    <location>
        <position position="84"/>
    </location>
</feature>
<organism evidence="8 10">
    <name type="scientific">Catenibacterium mitsuokai</name>
    <dbReference type="NCBI Taxonomy" id="100886"/>
    <lineage>
        <taxon>Bacteria</taxon>
        <taxon>Bacillati</taxon>
        <taxon>Bacillota</taxon>
        <taxon>Erysipelotrichia</taxon>
        <taxon>Erysipelotrichales</taxon>
        <taxon>Coprobacillaceae</taxon>
        <taxon>Catenibacterium</taxon>
    </lineage>
</organism>
<keyword evidence="3 4" id="KW-0057">Aromatic amino acid biosynthesis</keyword>
<feature type="binding site" evidence="4">
    <location>
        <position position="261"/>
    </location>
    <ligand>
        <name>NADP(+)</name>
        <dbReference type="ChEBI" id="CHEBI:58349"/>
    </ligand>
</feature>
<evidence type="ECO:0000256" key="2">
    <source>
        <dbReference type="ARBA" id="ARBA00023002"/>
    </source>
</evidence>
<evidence type="ECO:0000313" key="10">
    <source>
        <dbReference type="Proteomes" id="UP001196408"/>
    </source>
</evidence>
<keyword evidence="5" id="KW-0812">Transmembrane</keyword>
<keyword evidence="4" id="KW-0028">Amino-acid biosynthesis</keyword>
<dbReference type="CDD" id="cd01065">
    <property type="entry name" value="NAD_bind_Shikimate_DH"/>
    <property type="match status" value="1"/>
</dbReference>
<dbReference type="Proteomes" id="UP001197492">
    <property type="component" value="Unassembled WGS sequence"/>
</dbReference>
<feature type="binding site" evidence="4">
    <location>
        <position position="240"/>
    </location>
    <ligand>
        <name>shikimate</name>
        <dbReference type="ChEBI" id="CHEBI:36208"/>
    </ligand>
</feature>
<feature type="domain" description="Shikimate dehydrogenase substrate binding N-terminal" evidence="6">
    <location>
        <begin position="25"/>
        <end position="107"/>
    </location>
</feature>
<gene>
    <name evidence="4 8" type="primary">aroE</name>
    <name evidence="8" type="ORF">KSV97_06315</name>
    <name evidence="9" type="ORF">KSW06_06170</name>
</gene>
<feature type="binding site" evidence="4">
    <location>
        <position position="268"/>
    </location>
    <ligand>
        <name>shikimate</name>
        <dbReference type="ChEBI" id="CHEBI:36208"/>
    </ligand>
</feature>
<keyword evidence="2 4" id="KW-0560">Oxidoreductase</keyword>
<evidence type="ECO:0000259" key="7">
    <source>
        <dbReference type="Pfam" id="PF18317"/>
    </source>
</evidence>
<dbReference type="PANTHER" id="PTHR21089:SF1">
    <property type="entry name" value="BIFUNCTIONAL 3-DEHYDROQUINATE DEHYDRATASE_SHIKIMATE DEHYDROGENASE, CHLOROPLASTIC"/>
    <property type="match status" value="1"/>
</dbReference>
<keyword evidence="5" id="KW-0472">Membrane</keyword>
<name>A0AAW4MU41_9FIRM</name>
<dbReference type="InterPro" id="IPR041121">
    <property type="entry name" value="SDH_C"/>
</dbReference>
<keyword evidence="11" id="KW-1185">Reference proteome</keyword>
<dbReference type="Pfam" id="PF18317">
    <property type="entry name" value="SDH_C"/>
    <property type="match status" value="1"/>
</dbReference>
<sequence length="296" mass="32928">MMYNTRQKETVMKNTITGYTGLYGVVANPIKHSFSPMMHNTAFQTLGINDVYLAFEVTKNQLDDYITSVKTLPIKGYNISMPYKQDMMKYMDELTTQARLAKSINTVKNENGKLIGHITDGEGFVMACRDKGWGIAKHKIVVLGAGGAASAIIISLALAGAKEIVVYNRSDKPFIKELNKKLDCPITLKKIDQESIKEDLKDTYLLVNTTSVGMAPHPEGCIIESADMLPDGLKVADIIYNPKETKLLSYASQRGLDYMNGERMIVYQGACSFKFWTGKDMPIHEVKVALGMEESE</sequence>
<dbReference type="HAMAP" id="MF_00222">
    <property type="entry name" value="Shikimate_DH_AroE"/>
    <property type="match status" value="1"/>
</dbReference>
<dbReference type="GO" id="GO:0009423">
    <property type="term" value="P:chorismate biosynthetic process"/>
    <property type="evidence" value="ECO:0007669"/>
    <property type="project" value="UniProtKB-UniRule"/>
</dbReference>
<evidence type="ECO:0000256" key="3">
    <source>
        <dbReference type="ARBA" id="ARBA00023141"/>
    </source>
</evidence>
<comment type="similarity">
    <text evidence="4">Belongs to the shikimate dehydrogenase family.</text>
</comment>